<keyword evidence="2" id="KW-1185">Reference proteome</keyword>
<name>A0ACB9YRR5_9PEZI</name>
<protein>
    <submittedName>
        <fullName evidence="1">Uncharacterized protein</fullName>
    </submittedName>
</protein>
<evidence type="ECO:0000313" key="1">
    <source>
        <dbReference type="EMBL" id="KAI4861932.1"/>
    </source>
</evidence>
<proteinExistence type="predicted"/>
<evidence type="ECO:0000313" key="2">
    <source>
        <dbReference type="Proteomes" id="UP001497700"/>
    </source>
</evidence>
<dbReference type="Proteomes" id="UP001497700">
    <property type="component" value="Unassembled WGS sequence"/>
</dbReference>
<organism evidence="1 2">
    <name type="scientific">Hypoxylon rubiginosum</name>
    <dbReference type="NCBI Taxonomy" id="110542"/>
    <lineage>
        <taxon>Eukaryota</taxon>
        <taxon>Fungi</taxon>
        <taxon>Dikarya</taxon>
        <taxon>Ascomycota</taxon>
        <taxon>Pezizomycotina</taxon>
        <taxon>Sordariomycetes</taxon>
        <taxon>Xylariomycetidae</taxon>
        <taxon>Xylariales</taxon>
        <taxon>Hypoxylaceae</taxon>
        <taxon>Hypoxylon</taxon>
    </lineage>
</organism>
<gene>
    <name evidence="1" type="ORF">F4820DRAFT_41118</name>
</gene>
<dbReference type="EMBL" id="MU393538">
    <property type="protein sequence ID" value="KAI4861932.1"/>
    <property type="molecule type" value="Genomic_DNA"/>
</dbReference>
<reference evidence="1 2" key="1">
    <citation type="journal article" date="2022" name="New Phytol.">
        <title>Ecological generalism drives hyperdiversity of secondary metabolite gene clusters in xylarialean endophytes.</title>
        <authorList>
            <person name="Franco M.E.E."/>
            <person name="Wisecaver J.H."/>
            <person name="Arnold A.E."/>
            <person name="Ju Y.M."/>
            <person name="Slot J.C."/>
            <person name="Ahrendt S."/>
            <person name="Moore L.P."/>
            <person name="Eastman K.E."/>
            <person name="Scott K."/>
            <person name="Konkel Z."/>
            <person name="Mondo S.J."/>
            <person name="Kuo A."/>
            <person name="Hayes R.D."/>
            <person name="Haridas S."/>
            <person name="Andreopoulos B."/>
            <person name="Riley R."/>
            <person name="LaButti K."/>
            <person name="Pangilinan J."/>
            <person name="Lipzen A."/>
            <person name="Amirebrahimi M."/>
            <person name="Yan J."/>
            <person name="Adam C."/>
            <person name="Keymanesh K."/>
            <person name="Ng V."/>
            <person name="Louie K."/>
            <person name="Northen T."/>
            <person name="Drula E."/>
            <person name="Henrissat B."/>
            <person name="Hsieh H.M."/>
            <person name="Youens-Clark K."/>
            <person name="Lutzoni F."/>
            <person name="Miadlikowska J."/>
            <person name="Eastwood D.C."/>
            <person name="Hamelin R.C."/>
            <person name="Grigoriev I.V."/>
            <person name="U'Ren J.M."/>
        </authorList>
    </citation>
    <scope>NUCLEOTIDE SEQUENCE [LARGE SCALE GENOMIC DNA]</scope>
    <source>
        <strain evidence="1 2">CBS 119005</strain>
    </source>
</reference>
<accession>A0ACB9YRR5</accession>
<sequence length="894" mass="101167">MEWATDERFSTYKQYKEDTEAIAGWLAYNSRRCGYQIDGPLPPGPANAPSSRLKGKARKQARSAGAKPATAQTVLRPQYAINVSDFNRMAKAIADFKPKLAIPKALDNLFSRAIDARRQFTEWYQRSSHGEEGSNKRHAHFTGVLASAWEILRPFEPARTSHVKKRPADAPKPEPVATLANRFANLEVEQSCDVGVDTETSTSTGQEDDYKLTDVAPVTIVKSEEDLEEDFFFAIFAFMQELDEVRAYIRHTWLGYKKGIMELIVASLLTNTAIQLVRRAEHELDLMIQRPKKYPASRYPVWHFPDIFIYATHEEDLAKEGRDLDSFLTPSARYHIMGCSHADLCLSETFSALKHCLYEFKARRGQSLLAGNVPHHEKAPETFVRIKDMLPCFQGISRTMAEAFASDEVTSGIGLMFDSQTIPIWVAFAVQALLDIQDELKAVPRKATQEVQQHTRNKLASFRSMDFNQEPFSQADRGTQWLAATLGAYELDVLGDNFRKKLISFDIRDLSGRTVPFSHNMDAVRGLPGTHEFMYEPDYFLRINPVKCGMLKYGLYLQPHNYAVQFEAGWRGVTGMVHLYIACRSIFPDDPVWPDMEYFLSHQDLDNLFFGGLPSSMEEARKKTLLAAGVTAVNFARNRRSTVPNLNMDKGRWVSNPCLLDDVFSNWMCGGKVMTDDMILNLIKVISDPKSAASKAKPAGISSKSTSRSDDTRAEAGLRKITILTELASHVISETHDLYFDWLSFIETCQKIWSQIYSALDKQNGMQPERSPHVSVIDMLDEAQKCQWMSEVDKVDTNSFVREHATGLVQSWEIIQKVSRHKIPLENIPTDKKIWTGDKELFHVVSKAKGESTYPNLSMSSLQKVYKNWPKEDFNSSLTVGTNCADWPGMKNGD</sequence>
<comment type="caution">
    <text evidence="1">The sequence shown here is derived from an EMBL/GenBank/DDBJ whole genome shotgun (WGS) entry which is preliminary data.</text>
</comment>